<dbReference type="InterPro" id="IPR014710">
    <property type="entry name" value="RmlC-like_jellyroll"/>
</dbReference>
<proteinExistence type="predicted"/>
<accession>A0A5M3WCL0</accession>
<dbReference type="AlphaFoldDB" id="A0A5M3WCL0"/>
<keyword evidence="3" id="KW-1185">Reference proteome</keyword>
<dbReference type="Gene3D" id="2.60.120.10">
    <property type="entry name" value="Jelly Rolls"/>
    <property type="match status" value="1"/>
</dbReference>
<evidence type="ECO:0000313" key="2">
    <source>
        <dbReference type="EMBL" id="GES06797.1"/>
    </source>
</evidence>
<name>A0A5M3WCL0_9ACTN</name>
<dbReference type="EMBL" id="BLAE01000004">
    <property type="protein sequence ID" value="GES06797.1"/>
    <property type="molecule type" value="Genomic_DNA"/>
</dbReference>
<sequence>MPQWKRLSPEVDDLAPDGSSVRLLCATERGSMAHFELPPGAVSRAVRHRTVEEIWYVVAGIGAMWQNLDDENYEILLEQGLSLTIPVGVAFQFRNSGTTVLEIVAITMPPWPGPAEAQPAEGRWPSTM</sequence>
<evidence type="ECO:0000313" key="3">
    <source>
        <dbReference type="Proteomes" id="UP000331127"/>
    </source>
</evidence>
<organism evidence="2 3">
    <name type="scientific">Acrocarpospora macrocephala</name>
    <dbReference type="NCBI Taxonomy" id="150177"/>
    <lineage>
        <taxon>Bacteria</taxon>
        <taxon>Bacillati</taxon>
        <taxon>Actinomycetota</taxon>
        <taxon>Actinomycetes</taxon>
        <taxon>Streptosporangiales</taxon>
        <taxon>Streptosporangiaceae</taxon>
        <taxon>Acrocarpospora</taxon>
    </lineage>
</organism>
<protein>
    <recommendedName>
        <fullName evidence="1">Cupin type-2 domain-containing protein</fullName>
    </recommendedName>
</protein>
<dbReference type="Proteomes" id="UP000331127">
    <property type="component" value="Unassembled WGS sequence"/>
</dbReference>
<dbReference type="OrthoDB" id="5639206at2"/>
<feature type="domain" description="Cupin type-2" evidence="1">
    <location>
        <begin position="34"/>
        <end position="106"/>
    </location>
</feature>
<gene>
    <name evidence="2" type="ORF">Amac_003920</name>
</gene>
<dbReference type="InterPro" id="IPR013096">
    <property type="entry name" value="Cupin_2"/>
</dbReference>
<dbReference type="SUPFAM" id="SSF51182">
    <property type="entry name" value="RmlC-like cupins"/>
    <property type="match status" value="1"/>
</dbReference>
<evidence type="ECO:0000259" key="1">
    <source>
        <dbReference type="Pfam" id="PF07883"/>
    </source>
</evidence>
<comment type="caution">
    <text evidence="2">The sequence shown here is derived from an EMBL/GenBank/DDBJ whole genome shotgun (WGS) entry which is preliminary data.</text>
</comment>
<dbReference type="Pfam" id="PF07883">
    <property type="entry name" value="Cupin_2"/>
    <property type="match status" value="1"/>
</dbReference>
<reference evidence="2 3" key="1">
    <citation type="submission" date="2019-10" db="EMBL/GenBank/DDBJ databases">
        <title>Whole genome shotgun sequence of Acrocarpospora macrocephala NBRC 16266.</title>
        <authorList>
            <person name="Ichikawa N."/>
            <person name="Kimura A."/>
            <person name="Kitahashi Y."/>
            <person name="Komaki H."/>
            <person name="Oguchi A."/>
        </authorList>
    </citation>
    <scope>NUCLEOTIDE SEQUENCE [LARGE SCALE GENOMIC DNA]</scope>
    <source>
        <strain evidence="2 3">NBRC 16266</strain>
    </source>
</reference>
<dbReference type="InterPro" id="IPR011051">
    <property type="entry name" value="RmlC_Cupin_sf"/>
</dbReference>